<evidence type="ECO:0000256" key="2">
    <source>
        <dbReference type="ARBA" id="ARBA00022630"/>
    </source>
</evidence>
<dbReference type="SUPFAM" id="SSF51905">
    <property type="entry name" value="FAD/NAD(P)-binding domain"/>
    <property type="match status" value="1"/>
</dbReference>
<dbReference type="InterPro" id="IPR020946">
    <property type="entry name" value="Flavin_mOase-like"/>
</dbReference>
<keyword evidence="6" id="KW-0472">Membrane</keyword>
<comment type="similarity">
    <text evidence="1 6 7">Belongs to the FMO family.</text>
</comment>
<protein>
    <recommendedName>
        <fullName evidence="7">Flavin-containing monooxygenase</fullName>
        <ecNumber evidence="7">1.-.-.-</ecNumber>
    </recommendedName>
</protein>
<evidence type="ECO:0000313" key="8">
    <source>
        <dbReference type="Proteomes" id="UP000694888"/>
    </source>
</evidence>
<evidence type="ECO:0000256" key="1">
    <source>
        <dbReference type="ARBA" id="ARBA00009183"/>
    </source>
</evidence>
<dbReference type="PIRSF" id="PIRSF000332">
    <property type="entry name" value="FMO"/>
    <property type="match status" value="1"/>
</dbReference>
<keyword evidence="4 6" id="KW-0521">NADP</keyword>
<dbReference type="EC" id="1.-.-.-" evidence="7"/>
<keyword evidence="2 6" id="KW-0285">Flavoprotein</keyword>
<evidence type="ECO:0000256" key="4">
    <source>
        <dbReference type="ARBA" id="ARBA00022857"/>
    </source>
</evidence>
<keyword evidence="8" id="KW-1185">Reference proteome</keyword>
<keyword evidence="6 7" id="KW-0503">Monooxygenase</keyword>
<comment type="cofactor">
    <cofactor evidence="6 7">
        <name>FAD</name>
        <dbReference type="ChEBI" id="CHEBI:57692"/>
    </cofactor>
</comment>
<gene>
    <name evidence="9" type="primary">LOC101849667</name>
</gene>
<sequence length="580" mass="64140">MVKTVAVIGAGCTGLTAIKSCLDEGLLPECFESSADIGGLWRFSDDVTEGRGSVMKTTVINTSKEMMAFSDFPPPKEYPNFMHHTKVLEYFRVYAERFDLAPHISFHTEVIKVFRAQEADSGSTRSPVQTTKRLKDPNTISLKTPGKIPSSSIDMTLSELSRVDSVRGGGNNDPTRETQNCLNKSPATHEAMSTASAAGKTWVVQTRDTRTGEITTHAFDFVLICTGHHAQIHRPVLRGEETFRGRVVHSRDVRHVGDLRGRRHVVVGVGNSGCDVAVELSRFGKVYLSTRRGMWLMSRLRGAGLPADIAFTNRLVFATAFSLPNALLNTLVSWDLNRHLDHDMYALRPDHGPISTHPTVNDELPNRIAAGHVSVKTNIESLTETGVRFEDGTVEDNVDNIILATGYKISFPFLDQSELRVEGNHASLFLYMFPPSEAPPTLAVIGCVQPGGALGPVSEMQCRVATRVFRLESSGQRELLLRDPVLLYRCVCGPCSPYQYRLTGPGAWSGARDAIITQMDRVTFPLATRKCSSPAKENSEELQKVAVLWGWFTLTLEYISDLKFDVYILMFYPVVVEAKS</sequence>
<dbReference type="Gene3D" id="3.50.50.60">
    <property type="entry name" value="FAD/NAD(P)-binding domain"/>
    <property type="match status" value="2"/>
</dbReference>
<evidence type="ECO:0000256" key="6">
    <source>
        <dbReference type="PIRNR" id="PIRNR000332"/>
    </source>
</evidence>
<accession>A0ABM1W4X9</accession>
<dbReference type="GeneID" id="101849667"/>
<keyword evidence="5 6" id="KW-0560">Oxidoreductase</keyword>
<evidence type="ECO:0000313" key="9">
    <source>
        <dbReference type="RefSeq" id="XP_035829722.1"/>
    </source>
</evidence>
<comment type="subcellular location">
    <subcellularLocation>
        <location evidence="6">Endoplasmic reticulum membrane</location>
    </subcellularLocation>
</comment>
<evidence type="ECO:0000256" key="7">
    <source>
        <dbReference type="RuleBase" id="RU361177"/>
    </source>
</evidence>
<evidence type="ECO:0000256" key="3">
    <source>
        <dbReference type="ARBA" id="ARBA00022827"/>
    </source>
</evidence>
<dbReference type="PRINTS" id="PR00370">
    <property type="entry name" value="FMOXYGENASE"/>
</dbReference>
<reference evidence="9" key="1">
    <citation type="submission" date="2025-08" db="UniProtKB">
        <authorList>
            <consortium name="RefSeq"/>
        </authorList>
    </citation>
    <scope>IDENTIFICATION</scope>
</reference>
<keyword evidence="3 6" id="KW-0274">FAD</keyword>
<dbReference type="InterPro" id="IPR036188">
    <property type="entry name" value="FAD/NAD-bd_sf"/>
</dbReference>
<organism evidence="8 9">
    <name type="scientific">Aplysia californica</name>
    <name type="common">California sea hare</name>
    <dbReference type="NCBI Taxonomy" id="6500"/>
    <lineage>
        <taxon>Eukaryota</taxon>
        <taxon>Metazoa</taxon>
        <taxon>Spiralia</taxon>
        <taxon>Lophotrochozoa</taxon>
        <taxon>Mollusca</taxon>
        <taxon>Gastropoda</taxon>
        <taxon>Heterobranchia</taxon>
        <taxon>Euthyneura</taxon>
        <taxon>Tectipleura</taxon>
        <taxon>Aplysiida</taxon>
        <taxon>Aplysioidea</taxon>
        <taxon>Aplysiidae</taxon>
        <taxon>Aplysia</taxon>
    </lineage>
</organism>
<dbReference type="Proteomes" id="UP000694888">
    <property type="component" value="Unplaced"/>
</dbReference>
<dbReference type="RefSeq" id="XP_035829722.1">
    <property type="nucleotide sequence ID" value="XM_035973829.1"/>
</dbReference>
<dbReference type="Pfam" id="PF00743">
    <property type="entry name" value="FMO-like"/>
    <property type="match status" value="3"/>
</dbReference>
<dbReference type="InterPro" id="IPR050346">
    <property type="entry name" value="FMO-like"/>
</dbReference>
<evidence type="ECO:0000256" key="5">
    <source>
        <dbReference type="ARBA" id="ARBA00023002"/>
    </source>
</evidence>
<dbReference type="PANTHER" id="PTHR23023">
    <property type="entry name" value="DIMETHYLANILINE MONOOXYGENASE"/>
    <property type="match status" value="1"/>
</dbReference>
<keyword evidence="6" id="KW-0256">Endoplasmic reticulum</keyword>
<dbReference type="InterPro" id="IPR000960">
    <property type="entry name" value="Flavin_mOase"/>
</dbReference>
<proteinExistence type="inferred from homology"/>
<name>A0ABM1W4X9_APLCA</name>